<dbReference type="Proteomes" id="UP000316079">
    <property type="component" value="Unassembled WGS sequence"/>
</dbReference>
<accession>A0A553RDE7</accession>
<sequence>MMQLQLMMNCACVCLSVSIVMGVPSVKREVHSYLTDTLNSLMSELSPAEKEDCVIVVFIAETDQQYANSIAENLKRLFPVEIQAGLIEIISPSVNFYPDFSHLKESFGDPKERVRWRTKQNLDYCFLMMYAQSKGTYYVQQPSEEWMILEFSQLGFIGEARQCASAY</sequence>
<dbReference type="STRING" id="623744.A0A553RDE7"/>
<evidence type="ECO:0000256" key="1">
    <source>
        <dbReference type="SAM" id="SignalP"/>
    </source>
</evidence>
<evidence type="ECO:0000259" key="2">
    <source>
        <dbReference type="Pfam" id="PF04666"/>
    </source>
</evidence>
<proteinExistence type="predicted"/>
<dbReference type="GO" id="GO:0008375">
    <property type="term" value="F:acetylglucosaminyltransferase activity"/>
    <property type="evidence" value="ECO:0007669"/>
    <property type="project" value="TreeGrafter"/>
</dbReference>
<dbReference type="PANTHER" id="PTHR12062">
    <property type="entry name" value="N-ACETYLGLUCOSAMINYLTRANSFERASE VI"/>
    <property type="match status" value="1"/>
</dbReference>
<organism evidence="3 4">
    <name type="scientific">Danionella cerebrum</name>
    <dbReference type="NCBI Taxonomy" id="2873325"/>
    <lineage>
        <taxon>Eukaryota</taxon>
        <taxon>Metazoa</taxon>
        <taxon>Chordata</taxon>
        <taxon>Craniata</taxon>
        <taxon>Vertebrata</taxon>
        <taxon>Euteleostomi</taxon>
        <taxon>Actinopterygii</taxon>
        <taxon>Neopterygii</taxon>
        <taxon>Teleostei</taxon>
        <taxon>Ostariophysi</taxon>
        <taxon>Cypriniformes</taxon>
        <taxon>Danionidae</taxon>
        <taxon>Danioninae</taxon>
        <taxon>Danionella</taxon>
    </lineage>
</organism>
<dbReference type="GO" id="GO:0005795">
    <property type="term" value="C:Golgi stack"/>
    <property type="evidence" value="ECO:0007669"/>
    <property type="project" value="TreeGrafter"/>
</dbReference>
<feature type="non-terminal residue" evidence="3">
    <location>
        <position position="167"/>
    </location>
</feature>
<gene>
    <name evidence="3" type="ORF">DNTS_009785</name>
</gene>
<dbReference type="GO" id="GO:0005793">
    <property type="term" value="C:endoplasmic reticulum-Golgi intermediate compartment"/>
    <property type="evidence" value="ECO:0007669"/>
    <property type="project" value="TreeGrafter"/>
</dbReference>
<feature type="signal peptide" evidence="1">
    <location>
        <begin position="1"/>
        <end position="22"/>
    </location>
</feature>
<dbReference type="InterPro" id="IPR006759">
    <property type="entry name" value="Glyco_transf_54"/>
</dbReference>
<protein>
    <recommendedName>
        <fullName evidence="2">MGAT4 conserved region domain-containing protein</fullName>
    </recommendedName>
</protein>
<evidence type="ECO:0000313" key="4">
    <source>
        <dbReference type="Proteomes" id="UP000316079"/>
    </source>
</evidence>
<keyword evidence="1" id="KW-0732">Signal</keyword>
<dbReference type="Pfam" id="PF04666">
    <property type="entry name" value="MGAT4_cons"/>
    <property type="match status" value="1"/>
</dbReference>
<keyword evidence="4" id="KW-1185">Reference proteome</keyword>
<comment type="caution">
    <text evidence="3">The sequence shown here is derived from an EMBL/GenBank/DDBJ whole genome shotgun (WGS) entry which is preliminary data.</text>
</comment>
<dbReference type="OrthoDB" id="2016523at2759"/>
<dbReference type="GO" id="GO:0005783">
    <property type="term" value="C:endoplasmic reticulum"/>
    <property type="evidence" value="ECO:0007669"/>
    <property type="project" value="TreeGrafter"/>
</dbReference>
<dbReference type="PANTHER" id="PTHR12062:SF1">
    <property type="entry name" value="ALPHA-1,3-MANNOSYL-GLYCOPROTEIN 4-BETA-N-ACETYLGLUCOSAMINYLTRANSFERASE B"/>
    <property type="match status" value="1"/>
</dbReference>
<feature type="domain" description="MGAT4 conserved region" evidence="2">
    <location>
        <begin position="16"/>
        <end position="140"/>
    </location>
</feature>
<feature type="chain" id="PRO_5021945423" description="MGAT4 conserved region domain-containing protein" evidence="1">
    <location>
        <begin position="23"/>
        <end position="167"/>
    </location>
</feature>
<reference evidence="3 4" key="1">
    <citation type="journal article" date="2019" name="Sci. Data">
        <title>Hybrid genome assembly and annotation of Danionella translucida.</title>
        <authorList>
            <person name="Kadobianskyi M."/>
            <person name="Schulze L."/>
            <person name="Schuelke M."/>
            <person name="Judkewitz B."/>
        </authorList>
    </citation>
    <scope>NUCLEOTIDE SEQUENCE [LARGE SCALE GENOMIC DNA]</scope>
    <source>
        <strain evidence="3 4">Bolton</strain>
    </source>
</reference>
<dbReference type="InterPro" id="IPR057279">
    <property type="entry name" value="MGAT4"/>
</dbReference>
<dbReference type="AlphaFoldDB" id="A0A553RDE7"/>
<dbReference type="GO" id="GO:0006487">
    <property type="term" value="P:protein N-linked glycosylation"/>
    <property type="evidence" value="ECO:0007669"/>
    <property type="project" value="TreeGrafter"/>
</dbReference>
<name>A0A553RDE7_9TELE</name>
<evidence type="ECO:0000313" key="3">
    <source>
        <dbReference type="EMBL" id="TRZ00215.1"/>
    </source>
</evidence>
<dbReference type="EMBL" id="SRMA01024749">
    <property type="protein sequence ID" value="TRZ00215.1"/>
    <property type="molecule type" value="Genomic_DNA"/>
</dbReference>